<proteinExistence type="predicted"/>
<gene>
    <name evidence="2" type="ORF">M5D96_002486</name>
</gene>
<accession>A0A9P9Z050</accession>
<protein>
    <submittedName>
        <fullName evidence="2">Uncharacterized protein</fullName>
    </submittedName>
</protein>
<comment type="caution">
    <text evidence="2">The sequence shown here is derived from an EMBL/GenBank/DDBJ whole genome shotgun (WGS) entry which is preliminary data.</text>
</comment>
<dbReference type="Proteomes" id="UP001059596">
    <property type="component" value="Chromosome 3R"/>
</dbReference>
<keyword evidence="3" id="KW-1185">Reference proteome</keyword>
<feature type="region of interest" description="Disordered" evidence="1">
    <location>
        <begin position="160"/>
        <end position="179"/>
    </location>
</feature>
<reference evidence="2" key="1">
    <citation type="journal article" date="2023" name="Genome Biol. Evol.">
        <title>Long-read-based Genome Assembly of Drosophila gunungcola Reveals Fewer Chemosensory Genes in Flower-breeding Species.</title>
        <authorList>
            <person name="Negi A."/>
            <person name="Liao B.Y."/>
            <person name="Yeh S.D."/>
        </authorList>
    </citation>
    <scope>NUCLEOTIDE SEQUENCE</scope>
    <source>
        <strain evidence="2">Sukarami</strain>
    </source>
</reference>
<name>A0A9P9Z050_9MUSC</name>
<evidence type="ECO:0000313" key="3">
    <source>
        <dbReference type="Proteomes" id="UP001059596"/>
    </source>
</evidence>
<dbReference type="AlphaFoldDB" id="A0A9P9Z050"/>
<sequence length="179" mass="19833">MTSGRPGPLLSVRDGAGLVWSQYPSPSPSPSPSPVSMPMPTWMQPLPRPTLALLVGLSQELQLWHTASAAVAMEVPVASLPWRFDRSKCRPKCHSGRVQCECDHEWPRTECRVQKAECRSHRRRDRRSELQPQECEPGVGVLAVRPGLLCPGAELTAAVASQSTPDGPRFQRLRTPRRI</sequence>
<feature type="region of interest" description="Disordered" evidence="1">
    <location>
        <begin position="21"/>
        <end position="41"/>
    </location>
</feature>
<organism evidence="2 3">
    <name type="scientific">Drosophila gunungcola</name>
    <name type="common">fruit fly</name>
    <dbReference type="NCBI Taxonomy" id="103775"/>
    <lineage>
        <taxon>Eukaryota</taxon>
        <taxon>Metazoa</taxon>
        <taxon>Ecdysozoa</taxon>
        <taxon>Arthropoda</taxon>
        <taxon>Hexapoda</taxon>
        <taxon>Insecta</taxon>
        <taxon>Pterygota</taxon>
        <taxon>Neoptera</taxon>
        <taxon>Endopterygota</taxon>
        <taxon>Diptera</taxon>
        <taxon>Brachycera</taxon>
        <taxon>Muscomorpha</taxon>
        <taxon>Ephydroidea</taxon>
        <taxon>Drosophilidae</taxon>
        <taxon>Drosophila</taxon>
        <taxon>Sophophora</taxon>
    </lineage>
</organism>
<evidence type="ECO:0000256" key="1">
    <source>
        <dbReference type="SAM" id="MobiDB-lite"/>
    </source>
</evidence>
<evidence type="ECO:0000313" key="2">
    <source>
        <dbReference type="EMBL" id="KAI8046284.1"/>
    </source>
</evidence>
<feature type="compositionally biased region" description="Pro residues" evidence="1">
    <location>
        <begin position="25"/>
        <end position="37"/>
    </location>
</feature>
<dbReference type="EMBL" id="JAMKOV010000001">
    <property type="protein sequence ID" value="KAI8046284.1"/>
    <property type="molecule type" value="Genomic_DNA"/>
</dbReference>